<dbReference type="InterPro" id="IPR003099">
    <property type="entry name" value="Prephen_DH"/>
</dbReference>
<name>B8E261_DICTD</name>
<dbReference type="InterPro" id="IPR050812">
    <property type="entry name" value="Preph/Arog_dehydrog"/>
</dbReference>
<dbReference type="Gene3D" id="3.40.50.720">
    <property type="entry name" value="NAD(P)-binding Rossmann-like Domain"/>
    <property type="match status" value="1"/>
</dbReference>
<dbReference type="Pfam" id="PF20463">
    <property type="entry name" value="PDH_C"/>
    <property type="match status" value="1"/>
</dbReference>
<dbReference type="AlphaFoldDB" id="B8E261"/>
<dbReference type="InterPro" id="IPR008927">
    <property type="entry name" value="6-PGluconate_DH-like_C_sf"/>
</dbReference>
<dbReference type="FunCoup" id="B8E261">
    <property type="interactions" value="264"/>
</dbReference>
<dbReference type="PROSITE" id="PS51176">
    <property type="entry name" value="PDH_ADH"/>
    <property type="match status" value="1"/>
</dbReference>
<evidence type="ECO:0000313" key="3">
    <source>
        <dbReference type="EMBL" id="ACK42338.1"/>
    </source>
</evidence>
<dbReference type="GO" id="GO:0006571">
    <property type="term" value="P:tyrosine biosynthetic process"/>
    <property type="evidence" value="ECO:0000318"/>
    <property type="project" value="GO_Central"/>
</dbReference>
<keyword evidence="1" id="KW-0560">Oxidoreductase</keyword>
<dbReference type="KEGG" id="dtu:Dtur_1058"/>
<gene>
    <name evidence="3" type="ordered locus">Dtur_1058</name>
</gene>
<proteinExistence type="predicted"/>
<dbReference type="InParanoid" id="B8E261"/>
<dbReference type="HOGENOM" id="CLU_055968_0_0_0"/>
<dbReference type="FunFam" id="3.40.50.720:FF:000208">
    <property type="entry name" value="Prephenate dehydrogenase"/>
    <property type="match status" value="1"/>
</dbReference>
<dbReference type="PANTHER" id="PTHR21363:SF0">
    <property type="entry name" value="PREPHENATE DEHYDROGENASE [NADP(+)]"/>
    <property type="match status" value="1"/>
</dbReference>
<dbReference type="SUPFAM" id="SSF48179">
    <property type="entry name" value="6-phosphogluconate dehydrogenase C-terminal domain-like"/>
    <property type="match status" value="1"/>
</dbReference>
<feature type="domain" description="Prephenate/arogenate dehydrogenase" evidence="2">
    <location>
        <begin position="1"/>
        <end position="281"/>
    </location>
</feature>
<keyword evidence="4" id="KW-1185">Reference proteome</keyword>
<dbReference type="STRING" id="515635.Dtur_1058"/>
<dbReference type="EMBL" id="CP001251">
    <property type="protein sequence ID" value="ACK42338.1"/>
    <property type="molecule type" value="Genomic_DNA"/>
</dbReference>
<dbReference type="InterPro" id="IPR046825">
    <property type="entry name" value="PDH_C"/>
</dbReference>
<organism evidence="3 4">
    <name type="scientific">Dictyoglomus turgidum (strain DSM 6724 / Z-1310)</name>
    <dbReference type="NCBI Taxonomy" id="515635"/>
    <lineage>
        <taxon>Bacteria</taxon>
        <taxon>Pseudomonadati</taxon>
        <taxon>Dictyoglomota</taxon>
        <taxon>Dictyoglomia</taxon>
        <taxon>Dictyoglomales</taxon>
        <taxon>Dictyoglomaceae</taxon>
        <taxon>Dictyoglomus</taxon>
    </lineage>
</organism>
<dbReference type="PANTHER" id="PTHR21363">
    <property type="entry name" value="PREPHENATE DEHYDROGENASE"/>
    <property type="match status" value="1"/>
</dbReference>
<reference evidence="4" key="1">
    <citation type="journal article" date="2016" name="Front. Microbiol.">
        <title>The complete genome sequence of hyperthermophile Dictyoglomus turgidum DSM 6724 reveals a specialized carbohydrate fermentor.</title>
        <authorList>
            <person name="Brumm P.J."/>
            <person name="Gowda K."/>
            <person name="Robb F.T."/>
            <person name="Mead D.A."/>
        </authorList>
    </citation>
    <scope>NUCLEOTIDE SEQUENCE [LARGE SCALE GENOMIC DNA]</scope>
    <source>
        <strain evidence="4">DSM 6724 / Z-1310</strain>
    </source>
</reference>
<evidence type="ECO:0000256" key="1">
    <source>
        <dbReference type="ARBA" id="ARBA00023002"/>
    </source>
</evidence>
<dbReference type="SUPFAM" id="SSF51735">
    <property type="entry name" value="NAD(P)-binding Rossmann-fold domains"/>
    <property type="match status" value="1"/>
</dbReference>
<evidence type="ECO:0000259" key="2">
    <source>
        <dbReference type="PROSITE" id="PS51176"/>
    </source>
</evidence>
<dbReference type="GO" id="GO:0004665">
    <property type="term" value="F:prephenate dehydrogenase (NADP+) activity"/>
    <property type="evidence" value="ECO:0007669"/>
    <property type="project" value="InterPro"/>
</dbReference>
<dbReference type="InterPro" id="IPR046826">
    <property type="entry name" value="PDH_N"/>
</dbReference>
<dbReference type="eggNOG" id="COG0287">
    <property type="taxonomic scope" value="Bacteria"/>
</dbReference>
<dbReference type="EnsemblBacteria" id="ACK42338">
    <property type="protein sequence ID" value="ACK42338"/>
    <property type="gene ID" value="Dtur_1058"/>
</dbReference>
<evidence type="ECO:0000313" key="4">
    <source>
        <dbReference type="Proteomes" id="UP000007719"/>
    </source>
</evidence>
<sequence>MIIGIVGLGLIGTSLALSLKKGFGDLYLWGVDNDCEVLGYLSEKKIFDVLEKRLDRFKDLIRETDCVFISVHPSSVMDVVKNIESYVKEGVIITDTASTKSKIMSYVNNDEFLRKIFIGGHPLAGREISGPLGAVDNLFDGKIYFLCPAIEVSKEKIGSLEKLLKKINATPLIIDPEVHDEILAFTSHLPQIIAYLLSYVAINENNIDFFGSGFKDITRIAKSDYNLWVDIVKENNIKIKKALGEFEKTLRDLVEKLEKEDFVSIEKLFKESKEKRLKLRD</sequence>
<dbReference type="GO" id="GO:0070403">
    <property type="term" value="F:NAD+ binding"/>
    <property type="evidence" value="ECO:0000318"/>
    <property type="project" value="GO_Central"/>
</dbReference>
<dbReference type="Pfam" id="PF02153">
    <property type="entry name" value="PDH_N"/>
    <property type="match status" value="1"/>
</dbReference>
<protein>
    <submittedName>
        <fullName evidence="3">Prephenate dehydrogenase</fullName>
    </submittedName>
</protein>
<accession>B8E261</accession>
<dbReference type="OrthoDB" id="9802008at2"/>
<dbReference type="RefSeq" id="WP_012583421.1">
    <property type="nucleotide sequence ID" value="NC_011661.1"/>
</dbReference>
<dbReference type="InterPro" id="IPR036291">
    <property type="entry name" value="NAD(P)-bd_dom_sf"/>
</dbReference>
<dbReference type="Gene3D" id="1.10.3660.10">
    <property type="entry name" value="6-phosphogluconate dehydrogenase C-terminal like domain"/>
    <property type="match status" value="1"/>
</dbReference>
<dbReference type="Proteomes" id="UP000007719">
    <property type="component" value="Chromosome"/>
</dbReference>
<dbReference type="GO" id="GO:0008977">
    <property type="term" value="F:prephenate dehydrogenase (NAD+) activity"/>
    <property type="evidence" value="ECO:0000318"/>
    <property type="project" value="GO_Central"/>
</dbReference>